<dbReference type="RefSeq" id="WP_002710857.1">
    <property type="nucleotide sequence ID" value="NZ_JH651384.1"/>
</dbReference>
<dbReference type="AlphaFoldDB" id="A0A656HNR8"/>
<name>A0A656HNR8_THINJ</name>
<dbReference type="Proteomes" id="UP000005317">
    <property type="component" value="Unassembled WGS sequence"/>
</dbReference>
<keyword evidence="2" id="KW-1185">Reference proteome</keyword>
<reference evidence="2" key="1">
    <citation type="journal article" date="2011" name="Stand. Genomic Sci.">
        <title>Genome sequence of the filamentous, gliding Thiothrix nivea neotype strain (JP2(T)).</title>
        <authorList>
            <person name="Lapidus A."/>
            <person name="Nolan M."/>
            <person name="Lucas S."/>
            <person name="Glavina Del Rio T."/>
            <person name="Tice H."/>
            <person name="Cheng J.F."/>
            <person name="Tapia R."/>
            <person name="Han C."/>
            <person name="Goodwin L."/>
            <person name="Pitluck S."/>
            <person name="Liolios K."/>
            <person name="Pagani I."/>
            <person name="Ivanova N."/>
            <person name="Huntemann M."/>
            <person name="Mavromatis K."/>
            <person name="Mikhailova N."/>
            <person name="Pati A."/>
            <person name="Chen A."/>
            <person name="Palaniappan K."/>
            <person name="Land M."/>
            <person name="Brambilla E.M."/>
            <person name="Rohde M."/>
            <person name="Abt B."/>
            <person name="Verbarg S."/>
            <person name="Goker M."/>
            <person name="Bristow J."/>
            <person name="Eisen J.A."/>
            <person name="Markowitz V."/>
            <person name="Hugenholtz P."/>
            <person name="Kyrpides N.C."/>
            <person name="Klenk H.P."/>
            <person name="Woyke T."/>
        </authorList>
    </citation>
    <scope>NUCLEOTIDE SEQUENCE [LARGE SCALE GENOMIC DNA]</scope>
    <source>
        <strain evidence="2">ATCC 35100 / DSM 5205 / JP2</strain>
    </source>
</reference>
<evidence type="ECO:0000313" key="1">
    <source>
        <dbReference type="EMBL" id="EIJ36999.1"/>
    </source>
</evidence>
<proteinExistence type="predicted"/>
<protein>
    <submittedName>
        <fullName evidence="1">Uncharacterized protein</fullName>
    </submittedName>
</protein>
<organism evidence="1 2">
    <name type="scientific">Thiothrix nivea (strain ATCC 35100 / DSM 5205 / JP2)</name>
    <dbReference type="NCBI Taxonomy" id="870187"/>
    <lineage>
        <taxon>Bacteria</taxon>
        <taxon>Pseudomonadati</taxon>
        <taxon>Pseudomonadota</taxon>
        <taxon>Gammaproteobacteria</taxon>
        <taxon>Thiotrichales</taxon>
        <taxon>Thiotrichaceae</taxon>
        <taxon>Thiothrix</taxon>
    </lineage>
</organism>
<dbReference type="EMBL" id="JH651384">
    <property type="protein sequence ID" value="EIJ36999.1"/>
    <property type="molecule type" value="Genomic_DNA"/>
</dbReference>
<accession>A0A656HNR8</accession>
<gene>
    <name evidence="1" type="ORF">Thini_4531</name>
</gene>
<dbReference type="OrthoDB" id="1374948at2"/>
<evidence type="ECO:0000313" key="2">
    <source>
        <dbReference type="Proteomes" id="UP000005317"/>
    </source>
</evidence>
<sequence length="307" mass="35902">MNDNDNDKTEDWHLAFIFGEQESEDSEPVTKINAIESICYESFKNDYSLISEYHSSLQLVKSVQLNIQEFLESIVHYASEFLNREDMNEEKFDLISLNFSRQLLNILSMFRSLLDHSEFSISREFGKDSDQLKKWKNIQSKYYDEYFEYRLFYKLRNYCQHIGMPPLSISFTSSREEEGISFRLDIKRDELLKEKTVWNKQLIHDLNSADDKISIIDSLNIWSECFRGISKVLLDIKRDGAIDAANRVAGHRARLKLPTDIGRLCAVHIPHITEKPKNLNMSLSWLPENKAIEILKGNPFDKISQDA</sequence>